<dbReference type="AlphaFoldDB" id="A0A7G9FJB8"/>
<dbReference type="Proteomes" id="UP000515819">
    <property type="component" value="Chromosome"/>
</dbReference>
<dbReference type="RefSeq" id="WP_177980689.1">
    <property type="nucleotide sequence ID" value="NZ_CP060632.1"/>
</dbReference>
<evidence type="ECO:0000256" key="1">
    <source>
        <dbReference type="SAM" id="Phobius"/>
    </source>
</evidence>
<evidence type="ECO:0000313" key="2">
    <source>
        <dbReference type="EMBL" id="QNL98649.1"/>
    </source>
</evidence>
<sequence length="54" mass="5983">MSSKEIFIMAIILLVSSPAWFLAEHTALAIIWLCAGVADLIIALVKRNKEKKSK</sequence>
<name>A0A7G9FJB8_9FIRM</name>
<accession>A0A7G9FJB8</accession>
<organism evidence="2 3">
    <name type="scientific">Wujia chipingensis</name>
    <dbReference type="NCBI Taxonomy" id="2763670"/>
    <lineage>
        <taxon>Bacteria</taxon>
        <taxon>Bacillati</taxon>
        <taxon>Bacillota</taxon>
        <taxon>Clostridia</taxon>
        <taxon>Lachnospirales</taxon>
        <taxon>Lachnospiraceae</taxon>
        <taxon>Wujia</taxon>
    </lineage>
</organism>
<feature type="transmembrane region" description="Helical" evidence="1">
    <location>
        <begin position="29"/>
        <end position="45"/>
    </location>
</feature>
<keyword evidence="1" id="KW-0472">Membrane</keyword>
<feature type="transmembrane region" description="Helical" evidence="1">
    <location>
        <begin position="7"/>
        <end position="23"/>
    </location>
</feature>
<keyword evidence="1" id="KW-1133">Transmembrane helix</keyword>
<keyword evidence="3" id="KW-1185">Reference proteome</keyword>
<gene>
    <name evidence="2" type="ORF">H9Q76_07750</name>
</gene>
<dbReference type="KEGG" id="wcp:H9Q76_07750"/>
<dbReference type="EMBL" id="CP060632">
    <property type="protein sequence ID" value="QNL98649.1"/>
    <property type="molecule type" value="Genomic_DNA"/>
</dbReference>
<reference evidence="2 3" key="1">
    <citation type="submission" date="2020-08" db="EMBL/GenBank/DDBJ databases">
        <authorList>
            <person name="Liu C."/>
            <person name="Sun Q."/>
        </authorList>
    </citation>
    <scope>NUCLEOTIDE SEQUENCE [LARGE SCALE GENOMIC DNA]</scope>
    <source>
        <strain evidence="2 3">NSJ-4</strain>
    </source>
</reference>
<proteinExistence type="predicted"/>
<keyword evidence="1" id="KW-0812">Transmembrane</keyword>
<protein>
    <submittedName>
        <fullName evidence="2">Uncharacterized protein</fullName>
    </submittedName>
</protein>
<evidence type="ECO:0000313" key="3">
    <source>
        <dbReference type="Proteomes" id="UP000515819"/>
    </source>
</evidence>